<dbReference type="InterPro" id="IPR036390">
    <property type="entry name" value="WH_DNA-bd_sf"/>
</dbReference>
<dbReference type="CDD" id="cd05466">
    <property type="entry name" value="PBP2_LTTR_substrate"/>
    <property type="match status" value="1"/>
</dbReference>
<name>A0A550JAL9_9BACT</name>
<evidence type="ECO:0000256" key="2">
    <source>
        <dbReference type="ARBA" id="ARBA00023015"/>
    </source>
</evidence>
<dbReference type="AlphaFoldDB" id="A0A550JAL9"/>
<organism evidence="6 7">
    <name type="scientific">Trichloromonas acetexigens</name>
    <dbReference type="NCBI Taxonomy" id="38815"/>
    <lineage>
        <taxon>Bacteria</taxon>
        <taxon>Pseudomonadati</taxon>
        <taxon>Thermodesulfobacteriota</taxon>
        <taxon>Desulfuromonadia</taxon>
        <taxon>Desulfuromonadales</taxon>
        <taxon>Trichloromonadaceae</taxon>
        <taxon>Trichloromonas</taxon>
    </lineage>
</organism>
<dbReference type="InterPro" id="IPR036388">
    <property type="entry name" value="WH-like_DNA-bd_sf"/>
</dbReference>
<dbReference type="Pfam" id="PF00126">
    <property type="entry name" value="HTH_1"/>
    <property type="match status" value="1"/>
</dbReference>
<dbReference type="EMBL" id="VJVV01000008">
    <property type="protein sequence ID" value="TRO80300.1"/>
    <property type="molecule type" value="Genomic_DNA"/>
</dbReference>
<keyword evidence="4" id="KW-0804">Transcription</keyword>
<dbReference type="GO" id="GO:0003700">
    <property type="term" value="F:DNA-binding transcription factor activity"/>
    <property type="evidence" value="ECO:0007669"/>
    <property type="project" value="InterPro"/>
</dbReference>
<sequence length="304" mass="33801">MDLRQLRFFLEVARFGSFTRAAERLNIAQPALSIAIRKLEEELEVRLFNRRDRKITLTAEGEVLARHAEEILRKVAGARRELDELRGLIKGEVRVGLTPMLSSFFFPGILSAFKRRHPALNLSILGDSAWNLQRRIEQGELDMGIIAGAVPEGLESHPLLREEVVACVRRDHPFAGGKKVPLPELLGEPLIHFTAGYHLRELIDELAAQAGCVPTVAAESNLYSLIAGLVREELGLAFMLKTVVVRETELAAVSCDPPLFIDLAIAWKKNAGLSAANRAFVDFLMEEVDDYYLLARVAGTFPLP</sequence>
<feature type="domain" description="HTH lysR-type" evidence="5">
    <location>
        <begin position="1"/>
        <end position="58"/>
    </location>
</feature>
<dbReference type="GO" id="GO:0003677">
    <property type="term" value="F:DNA binding"/>
    <property type="evidence" value="ECO:0007669"/>
    <property type="project" value="UniProtKB-KW"/>
</dbReference>
<evidence type="ECO:0000256" key="3">
    <source>
        <dbReference type="ARBA" id="ARBA00023125"/>
    </source>
</evidence>
<evidence type="ECO:0000256" key="4">
    <source>
        <dbReference type="ARBA" id="ARBA00023163"/>
    </source>
</evidence>
<dbReference type="PANTHER" id="PTHR30419:SF8">
    <property type="entry name" value="NITROGEN ASSIMILATION TRANSCRIPTIONAL ACTIVATOR-RELATED"/>
    <property type="match status" value="1"/>
</dbReference>
<comment type="similarity">
    <text evidence="1">Belongs to the LysR transcriptional regulatory family.</text>
</comment>
<dbReference type="FunFam" id="1.10.10.10:FF:000001">
    <property type="entry name" value="LysR family transcriptional regulator"/>
    <property type="match status" value="1"/>
</dbReference>
<dbReference type="InterPro" id="IPR050950">
    <property type="entry name" value="HTH-type_LysR_regulators"/>
</dbReference>
<dbReference type="GO" id="GO:0005829">
    <property type="term" value="C:cytosol"/>
    <property type="evidence" value="ECO:0007669"/>
    <property type="project" value="TreeGrafter"/>
</dbReference>
<dbReference type="Pfam" id="PF03466">
    <property type="entry name" value="LysR_substrate"/>
    <property type="match status" value="1"/>
</dbReference>
<dbReference type="InterPro" id="IPR005119">
    <property type="entry name" value="LysR_subst-bd"/>
</dbReference>
<accession>A0A550JAL9</accession>
<dbReference type="InterPro" id="IPR000847">
    <property type="entry name" value="LysR_HTH_N"/>
</dbReference>
<evidence type="ECO:0000313" key="7">
    <source>
        <dbReference type="Proteomes" id="UP000317155"/>
    </source>
</evidence>
<proteinExistence type="inferred from homology"/>
<dbReference type="SUPFAM" id="SSF53850">
    <property type="entry name" value="Periplasmic binding protein-like II"/>
    <property type="match status" value="1"/>
</dbReference>
<reference evidence="6 7" key="1">
    <citation type="submission" date="2019-07" db="EMBL/GenBank/DDBJ databases">
        <title>Insights of Desulfuromonas acetexigens electromicrobiology.</title>
        <authorList>
            <person name="Katuri K."/>
            <person name="Sapireddy V."/>
            <person name="Shaw D.R."/>
            <person name="Saikaly P."/>
        </authorList>
    </citation>
    <scope>NUCLEOTIDE SEQUENCE [LARGE SCALE GENOMIC DNA]</scope>
    <source>
        <strain evidence="6 7">2873</strain>
    </source>
</reference>
<dbReference type="PROSITE" id="PS50931">
    <property type="entry name" value="HTH_LYSR"/>
    <property type="match status" value="1"/>
</dbReference>
<evidence type="ECO:0000256" key="1">
    <source>
        <dbReference type="ARBA" id="ARBA00009437"/>
    </source>
</evidence>
<dbReference type="Proteomes" id="UP000317155">
    <property type="component" value="Unassembled WGS sequence"/>
</dbReference>
<dbReference type="Gene3D" id="1.10.10.10">
    <property type="entry name" value="Winged helix-like DNA-binding domain superfamily/Winged helix DNA-binding domain"/>
    <property type="match status" value="1"/>
</dbReference>
<gene>
    <name evidence="6" type="ORF">FL622_11760</name>
</gene>
<protein>
    <submittedName>
        <fullName evidence="6">LysR family transcriptional regulator</fullName>
    </submittedName>
</protein>
<comment type="caution">
    <text evidence="6">The sequence shown here is derived from an EMBL/GenBank/DDBJ whole genome shotgun (WGS) entry which is preliminary data.</text>
</comment>
<dbReference type="Gene3D" id="3.40.190.290">
    <property type="match status" value="1"/>
</dbReference>
<dbReference type="PRINTS" id="PR00039">
    <property type="entry name" value="HTHLYSR"/>
</dbReference>
<dbReference type="RefSeq" id="WP_092058531.1">
    <property type="nucleotide sequence ID" value="NZ_FOJJ01000040.1"/>
</dbReference>
<dbReference type="PANTHER" id="PTHR30419">
    <property type="entry name" value="HTH-TYPE TRANSCRIPTIONAL REGULATOR YBHD"/>
    <property type="match status" value="1"/>
</dbReference>
<evidence type="ECO:0000313" key="6">
    <source>
        <dbReference type="EMBL" id="TRO80300.1"/>
    </source>
</evidence>
<dbReference type="OrthoDB" id="5338251at2"/>
<keyword evidence="2" id="KW-0805">Transcription regulation</keyword>
<keyword evidence="3" id="KW-0238">DNA-binding</keyword>
<dbReference type="SUPFAM" id="SSF46785">
    <property type="entry name" value="Winged helix' DNA-binding domain"/>
    <property type="match status" value="1"/>
</dbReference>
<keyword evidence="7" id="KW-1185">Reference proteome</keyword>
<evidence type="ECO:0000259" key="5">
    <source>
        <dbReference type="PROSITE" id="PS50931"/>
    </source>
</evidence>